<organism evidence="11 12">
    <name type="scientific">Trichlorobacter thiogenes</name>
    <dbReference type="NCBI Taxonomy" id="115783"/>
    <lineage>
        <taxon>Bacteria</taxon>
        <taxon>Pseudomonadati</taxon>
        <taxon>Thermodesulfobacteriota</taxon>
        <taxon>Desulfuromonadia</taxon>
        <taxon>Geobacterales</taxon>
        <taxon>Geobacteraceae</taxon>
        <taxon>Trichlorobacter</taxon>
    </lineage>
</organism>
<evidence type="ECO:0000256" key="1">
    <source>
        <dbReference type="ARBA" id="ARBA00001926"/>
    </source>
</evidence>
<feature type="chain" id="PRO_5012188254" evidence="9">
    <location>
        <begin position="25"/>
        <end position="121"/>
    </location>
</feature>
<dbReference type="GO" id="GO:0046872">
    <property type="term" value="F:metal ion binding"/>
    <property type="evidence" value="ECO:0007669"/>
    <property type="project" value="UniProtKB-KW"/>
</dbReference>
<dbReference type="Gene3D" id="1.10.1130.10">
    <property type="entry name" value="Flavocytochrome C3, Chain A"/>
    <property type="match status" value="1"/>
</dbReference>
<dbReference type="OrthoDB" id="5397337at2"/>
<dbReference type="AlphaFoldDB" id="A0A1T4LRU4"/>
<evidence type="ECO:0000313" key="11">
    <source>
        <dbReference type="EMBL" id="SJZ57336.1"/>
    </source>
</evidence>
<evidence type="ECO:0000256" key="4">
    <source>
        <dbReference type="ARBA" id="ARBA00022617"/>
    </source>
</evidence>
<feature type="signal peptide" evidence="9">
    <location>
        <begin position="1"/>
        <end position="24"/>
    </location>
</feature>
<evidence type="ECO:0000256" key="5">
    <source>
        <dbReference type="ARBA" id="ARBA00022723"/>
    </source>
</evidence>
<evidence type="ECO:0000256" key="2">
    <source>
        <dbReference type="ARBA" id="ARBA00004196"/>
    </source>
</evidence>
<evidence type="ECO:0000256" key="8">
    <source>
        <dbReference type="SAM" id="MobiDB-lite"/>
    </source>
</evidence>
<dbReference type="InterPro" id="IPR036280">
    <property type="entry name" value="Multihaem_cyt_sf"/>
</dbReference>
<evidence type="ECO:0000256" key="9">
    <source>
        <dbReference type="SAM" id="SignalP"/>
    </source>
</evidence>
<evidence type="ECO:0000256" key="7">
    <source>
        <dbReference type="ARBA" id="ARBA00023004"/>
    </source>
</evidence>
<dbReference type="STRING" id="115783.SAMN02745119_01021"/>
<dbReference type="InterPro" id="IPR012286">
    <property type="entry name" value="Tetrahaem_cytochrome"/>
</dbReference>
<evidence type="ECO:0000256" key="6">
    <source>
        <dbReference type="ARBA" id="ARBA00022982"/>
    </source>
</evidence>
<sequence length="121" mass="13226">MFRTTFKLLFVLTLLTATVSAVHALTVGGPHATMGFKCADCHKTDAPQAGPTNEACLACHESYEKLAQKTKPKKINPADKESHANPHESHMGPINCTDCHRTHKPSELVCGQCHTFDFVPK</sequence>
<dbReference type="RefSeq" id="WP_078789293.1">
    <property type="nucleotide sequence ID" value="NZ_FUWR01000003.1"/>
</dbReference>
<dbReference type="EMBL" id="FUWR01000003">
    <property type="protein sequence ID" value="SJZ57336.1"/>
    <property type="molecule type" value="Genomic_DNA"/>
</dbReference>
<protein>
    <submittedName>
        <fullName evidence="11">Cytochrome c3</fullName>
    </submittedName>
</protein>
<keyword evidence="12" id="KW-1185">Reference proteome</keyword>
<comment type="subcellular location">
    <subcellularLocation>
        <location evidence="2">Cell envelope</location>
    </subcellularLocation>
</comment>
<reference evidence="12" key="1">
    <citation type="submission" date="2017-02" db="EMBL/GenBank/DDBJ databases">
        <authorList>
            <person name="Varghese N."/>
            <person name="Submissions S."/>
        </authorList>
    </citation>
    <scope>NUCLEOTIDE SEQUENCE [LARGE SCALE GENOMIC DNA]</scope>
    <source>
        <strain evidence="12">ATCC BAA-34</strain>
    </source>
</reference>
<feature type="compositionally biased region" description="Basic and acidic residues" evidence="8">
    <location>
        <begin position="76"/>
        <end position="90"/>
    </location>
</feature>
<evidence type="ECO:0000256" key="3">
    <source>
        <dbReference type="ARBA" id="ARBA00022448"/>
    </source>
</evidence>
<keyword evidence="9" id="KW-0732">Signal</keyword>
<accession>A0A1T4LRU4</accession>
<feature type="region of interest" description="Disordered" evidence="8">
    <location>
        <begin position="70"/>
        <end position="90"/>
    </location>
</feature>
<name>A0A1T4LRU4_9BACT</name>
<dbReference type="GO" id="GO:0030313">
    <property type="term" value="C:cell envelope"/>
    <property type="evidence" value="ECO:0007669"/>
    <property type="project" value="UniProtKB-SubCell"/>
</dbReference>
<keyword evidence="6" id="KW-0249">Electron transport</keyword>
<comment type="cofactor">
    <cofactor evidence="1">
        <name>heme c</name>
        <dbReference type="ChEBI" id="CHEBI:61717"/>
    </cofactor>
</comment>
<keyword evidence="5" id="KW-0479">Metal-binding</keyword>
<dbReference type="Proteomes" id="UP000190102">
    <property type="component" value="Unassembled WGS sequence"/>
</dbReference>
<dbReference type="Pfam" id="PF14537">
    <property type="entry name" value="Cytochrom_c3_2"/>
    <property type="match status" value="1"/>
</dbReference>
<feature type="domain" description="Tetrahaem cytochrome" evidence="10">
    <location>
        <begin position="31"/>
        <end position="115"/>
    </location>
</feature>
<keyword evidence="7" id="KW-0408">Iron</keyword>
<proteinExistence type="predicted"/>
<evidence type="ECO:0000313" key="12">
    <source>
        <dbReference type="Proteomes" id="UP000190102"/>
    </source>
</evidence>
<evidence type="ECO:0000259" key="10">
    <source>
        <dbReference type="Pfam" id="PF14537"/>
    </source>
</evidence>
<gene>
    <name evidence="11" type="ORF">SAMN02745119_01021</name>
</gene>
<keyword evidence="4" id="KW-0349">Heme</keyword>
<keyword evidence="3" id="KW-0813">Transport</keyword>
<dbReference type="SUPFAM" id="SSF48695">
    <property type="entry name" value="Multiheme cytochromes"/>
    <property type="match status" value="1"/>
</dbReference>